<evidence type="ECO:0000313" key="2">
    <source>
        <dbReference type="Proteomes" id="UP000028545"/>
    </source>
</evidence>
<reference evidence="1 2" key="1">
    <citation type="journal article" date="2014" name="Genome Announc.">
        <title>Draft genome sequence of the pathogenic fungus Scedosporium apiospermum.</title>
        <authorList>
            <person name="Vandeputte P."/>
            <person name="Ghamrawi S."/>
            <person name="Rechenmann M."/>
            <person name="Iltis A."/>
            <person name="Giraud S."/>
            <person name="Fleury M."/>
            <person name="Thornton C."/>
            <person name="Delhaes L."/>
            <person name="Meyer W."/>
            <person name="Papon N."/>
            <person name="Bouchara J.P."/>
        </authorList>
    </citation>
    <scope>NUCLEOTIDE SEQUENCE [LARGE SCALE GENOMIC DNA]</scope>
    <source>
        <strain evidence="1 2">IHEM 14462</strain>
    </source>
</reference>
<sequence length="266" mass="30468">MDLEQSKLHLEQFFQTNQDQHELLTALGAFLNTAPRRVERPGLYVTEIEERIEIFEDIKRSVHRHAIKRRGLLSDALQSILGMFWTSARGARLQALITDNAHILDTAKNMICLTPTLHSWWANAYFALEPYEQLPNGVRIRLRWLKKTAFVPWQAMPEPRTDPRDYLNWPGEQEGILGIVDFESGHPLIDGSLFDLVSDDVDTQVSWDLIEIQWDLLRMAALSGAGEVADDPRWDSDKYFVELFESLHEEGMQGPADNAPSSSRGR</sequence>
<dbReference type="VEuPathDB" id="FungiDB:SAPIO_CDS4143"/>
<accession>A0A084G9D6</accession>
<name>A0A084G9D6_PSEDA</name>
<dbReference type="OrthoDB" id="5416097at2759"/>
<dbReference type="EMBL" id="JOWA01000090">
    <property type="protein sequence ID" value="KEZ43948.1"/>
    <property type="molecule type" value="Genomic_DNA"/>
</dbReference>
<dbReference type="KEGG" id="sapo:SAPIO_CDS4143"/>
<keyword evidence="2" id="KW-1185">Reference proteome</keyword>
<dbReference type="AlphaFoldDB" id="A0A084G9D6"/>
<organism evidence="1 2">
    <name type="scientific">Pseudallescheria apiosperma</name>
    <name type="common">Scedosporium apiospermum</name>
    <dbReference type="NCBI Taxonomy" id="563466"/>
    <lineage>
        <taxon>Eukaryota</taxon>
        <taxon>Fungi</taxon>
        <taxon>Dikarya</taxon>
        <taxon>Ascomycota</taxon>
        <taxon>Pezizomycotina</taxon>
        <taxon>Sordariomycetes</taxon>
        <taxon>Hypocreomycetidae</taxon>
        <taxon>Microascales</taxon>
        <taxon>Microascaceae</taxon>
        <taxon>Scedosporium</taxon>
    </lineage>
</organism>
<dbReference type="Proteomes" id="UP000028545">
    <property type="component" value="Unassembled WGS sequence"/>
</dbReference>
<dbReference type="GeneID" id="27723215"/>
<proteinExistence type="predicted"/>
<dbReference type="RefSeq" id="XP_016643747.1">
    <property type="nucleotide sequence ID" value="XM_016786771.1"/>
</dbReference>
<dbReference type="HOGENOM" id="CLU_1046463_0_0_1"/>
<protein>
    <submittedName>
        <fullName evidence="1">Uncharacterized protein</fullName>
    </submittedName>
</protein>
<comment type="caution">
    <text evidence="1">The sequence shown here is derived from an EMBL/GenBank/DDBJ whole genome shotgun (WGS) entry which is preliminary data.</text>
</comment>
<gene>
    <name evidence="1" type="ORF">SAPIO_CDS4143</name>
</gene>
<evidence type="ECO:0000313" key="1">
    <source>
        <dbReference type="EMBL" id="KEZ43948.1"/>
    </source>
</evidence>